<keyword evidence="1" id="KW-0378">Hydrolase</keyword>
<organism evidence="3 4">
    <name type="scientific">Tetracentron sinense</name>
    <name type="common">Spur-leaf</name>
    <dbReference type="NCBI Taxonomy" id="13715"/>
    <lineage>
        <taxon>Eukaryota</taxon>
        <taxon>Viridiplantae</taxon>
        <taxon>Streptophyta</taxon>
        <taxon>Embryophyta</taxon>
        <taxon>Tracheophyta</taxon>
        <taxon>Spermatophyta</taxon>
        <taxon>Magnoliopsida</taxon>
        <taxon>Trochodendrales</taxon>
        <taxon>Trochodendraceae</taxon>
        <taxon>Tetracentron</taxon>
    </lineage>
</organism>
<name>A0A834ZN52_TETSI</name>
<dbReference type="PRINTS" id="PR00412">
    <property type="entry name" value="EPOXHYDRLASE"/>
</dbReference>
<dbReference type="OrthoDB" id="7130006at2759"/>
<reference evidence="3 4" key="1">
    <citation type="submission" date="2020-04" db="EMBL/GenBank/DDBJ databases">
        <title>Plant Genome Project.</title>
        <authorList>
            <person name="Zhang R.-G."/>
        </authorList>
    </citation>
    <scope>NUCLEOTIDE SEQUENCE [LARGE SCALE GENOMIC DNA]</scope>
    <source>
        <strain evidence="3">YNK0</strain>
        <tissue evidence="3">Leaf</tissue>
    </source>
</reference>
<dbReference type="EMBL" id="JABCRI010000002">
    <property type="protein sequence ID" value="KAF8410544.1"/>
    <property type="molecule type" value="Genomic_DNA"/>
</dbReference>
<dbReference type="InterPro" id="IPR000639">
    <property type="entry name" value="Epox_hydrolase-like"/>
</dbReference>
<dbReference type="AlphaFoldDB" id="A0A834ZN52"/>
<evidence type="ECO:0000313" key="4">
    <source>
        <dbReference type="Proteomes" id="UP000655225"/>
    </source>
</evidence>
<evidence type="ECO:0000313" key="3">
    <source>
        <dbReference type="EMBL" id="KAF8410544.1"/>
    </source>
</evidence>
<dbReference type="PANTHER" id="PTHR43329">
    <property type="entry name" value="EPOXIDE HYDROLASE"/>
    <property type="match status" value="1"/>
</dbReference>
<sequence>MAWDNGIRFSSLLVYVFRVMKLVSLRKLLLRGGLDVSVSQSRGKGIENDKKEHLIYARLWRYRFSTGPRIIYSSPSRWRLDSFSMSLVKNRPDRVKALVNLGVPYLPRSPTFKPIEGMTQMFGEGFYLFQFQEPGRAEKAFARYDCRTVMKKFLLINAPDLLAAPVGIEIIDFLDTPSSLPTWITEEELQFYASKNWELLAPWQGAKITVPTKFIVGDKDVGIQSFGTKDYIEGGVFKSLVPNLEVVTINGHHFIQQENAEEVTKEIISFFSNISLM</sequence>
<gene>
    <name evidence="3" type="ORF">HHK36_003075</name>
</gene>
<dbReference type="Proteomes" id="UP000655225">
    <property type="component" value="Unassembled WGS sequence"/>
</dbReference>
<dbReference type="GO" id="GO:0016787">
    <property type="term" value="F:hydrolase activity"/>
    <property type="evidence" value="ECO:0007669"/>
    <property type="project" value="UniProtKB-KW"/>
</dbReference>
<comment type="similarity">
    <text evidence="2">Belongs to the AB hydrolase superfamily. Epoxide hydrolase family.</text>
</comment>
<comment type="caution">
    <text evidence="3">The sequence shown here is derived from an EMBL/GenBank/DDBJ whole genome shotgun (WGS) entry which is preliminary data.</text>
</comment>
<dbReference type="InterPro" id="IPR029058">
    <property type="entry name" value="AB_hydrolase_fold"/>
</dbReference>
<proteinExistence type="inferred from homology"/>
<evidence type="ECO:0000256" key="2">
    <source>
        <dbReference type="ARBA" id="ARBA00038334"/>
    </source>
</evidence>
<protein>
    <recommendedName>
        <fullName evidence="5">Epoxide hydrolase</fullName>
    </recommendedName>
</protein>
<accession>A0A834ZN52</accession>
<dbReference type="Gene3D" id="3.40.50.1820">
    <property type="entry name" value="alpha/beta hydrolase"/>
    <property type="match status" value="1"/>
</dbReference>
<evidence type="ECO:0000256" key="1">
    <source>
        <dbReference type="ARBA" id="ARBA00022801"/>
    </source>
</evidence>
<dbReference type="SUPFAM" id="SSF53474">
    <property type="entry name" value="alpha/beta-Hydrolases"/>
    <property type="match status" value="1"/>
</dbReference>
<evidence type="ECO:0008006" key="5">
    <source>
        <dbReference type="Google" id="ProtNLM"/>
    </source>
</evidence>
<keyword evidence="4" id="KW-1185">Reference proteome</keyword>